<organism evidence="1 2">
    <name type="scientific">Micromonospora tulbaghiae</name>
    <dbReference type="NCBI Taxonomy" id="479978"/>
    <lineage>
        <taxon>Bacteria</taxon>
        <taxon>Bacillati</taxon>
        <taxon>Actinomycetota</taxon>
        <taxon>Actinomycetes</taxon>
        <taxon>Micromonosporales</taxon>
        <taxon>Micromonosporaceae</taxon>
        <taxon>Micromonospora</taxon>
    </lineage>
</organism>
<name>A0A386WHN4_9ACTN</name>
<sequence>MSAVLISIDRDSVCMGDDVASHRVTLDVDPDRTLGSLLAQALREYRLASVGGEVSWIAEVSYGGYRRDEHGVVHAPVSHGLALLHVPYPDGETTIIPLSNHFLAMPLREMAGRAGGGAVTLDFRYLSEGARWRPEEFVARYA</sequence>
<evidence type="ECO:0000313" key="1">
    <source>
        <dbReference type="EMBL" id="AYF27847.1"/>
    </source>
</evidence>
<reference evidence="1 2" key="1">
    <citation type="submission" date="2017-10" db="EMBL/GenBank/DDBJ databases">
        <title>Integration of genomic and chemical information greatly accelerates assignment of the full stereostructure of myelolactone, a potent inhibitor of myeloma from a marine-derived Micromonospora.</title>
        <authorList>
            <person name="Kim M.C."/>
            <person name="Machado H."/>
            <person name="Jensen P.R."/>
            <person name="Fenical W."/>
        </authorList>
    </citation>
    <scope>NUCLEOTIDE SEQUENCE [LARGE SCALE GENOMIC DNA]</scope>
    <source>
        <strain evidence="1 2">CNY-010</strain>
    </source>
</reference>
<dbReference type="Proteomes" id="UP000267804">
    <property type="component" value="Chromosome"/>
</dbReference>
<proteinExistence type="predicted"/>
<dbReference type="KEGG" id="mtua:CSH63_10435"/>
<gene>
    <name evidence="1" type="ORF">CSH63_10435</name>
</gene>
<accession>A0A386WHN4</accession>
<protein>
    <submittedName>
        <fullName evidence="1">Uncharacterized protein</fullName>
    </submittedName>
</protein>
<evidence type="ECO:0000313" key="2">
    <source>
        <dbReference type="Proteomes" id="UP000267804"/>
    </source>
</evidence>
<dbReference type="AlphaFoldDB" id="A0A386WHN4"/>
<dbReference type="EMBL" id="CP024087">
    <property type="protein sequence ID" value="AYF27847.1"/>
    <property type="molecule type" value="Genomic_DNA"/>
</dbReference>